<dbReference type="Proteomes" id="UP001320898">
    <property type="component" value="Unassembled WGS sequence"/>
</dbReference>
<protein>
    <submittedName>
        <fullName evidence="2">Cell envelope integrity EipB family protein</fullName>
    </submittedName>
</protein>
<gene>
    <name evidence="2" type="ORF">MUB46_15010</name>
</gene>
<organism evidence="2 3">
    <name type="scientific">Microbaculum marinisediminis</name>
    <dbReference type="NCBI Taxonomy" id="2931392"/>
    <lineage>
        <taxon>Bacteria</taxon>
        <taxon>Pseudomonadati</taxon>
        <taxon>Pseudomonadota</taxon>
        <taxon>Alphaproteobacteria</taxon>
        <taxon>Hyphomicrobiales</taxon>
        <taxon>Tepidamorphaceae</taxon>
        <taxon>Microbaculum</taxon>
    </lineage>
</organism>
<dbReference type="AlphaFoldDB" id="A0AAW5R3C1"/>
<evidence type="ECO:0000313" key="2">
    <source>
        <dbReference type="EMBL" id="MCT8973171.1"/>
    </source>
</evidence>
<feature type="chain" id="PRO_5043610793" evidence="1">
    <location>
        <begin position="25"/>
        <end position="273"/>
    </location>
</feature>
<keyword evidence="3" id="KW-1185">Reference proteome</keyword>
<dbReference type="Pfam" id="PF08904">
    <property type="entry name" value="EipB_like"/>
    <property type="match status" value="1"/>
</dbReference>
<dbReference type="InterPro" id="IPR015000">
    <property type="entry name" value="EipB-like"/>
</dbReference>
<comment type="caution">
    <text evidence="2">The sequence shown here is derived from an EMBL/GenBank/DDBJ whole genome shotgun (WGS) entry which is preliminary data.</text>
</comment>
<evidence type="ECO:0000256" key="1">
    <source>
        <dbReference type="SAM" id="SignalP"/>
    </source>
</evidence>
<accession>A0AAW5R3C1</accession>
<sequence>MLMPRLGRFAFAATLVLVATPLQAGVPTIASHRAVYDLEIDRTQGGGGSSDIEGRLVLETMGSACEGFTVTTRFVTRITGTRRSLVNDLRSTTWEAGDGSSYRFVTKNYLDQDLADETDGIATREDGTITVDLSVPEDAEFSLDSEILFPTQHVMRILQAAESGEKIVAADVYDGSDTGRKTYSTTTVIGARREPAGDEGQTGDEVLGELASWPVTVAYFDNDAENKDLPSYEFSYDLFSNGVSRKIVLDYGDFTLVGDLSAIEFLDAEPCEQ</sequence>
<evidence type="ECO:0000313" key="3">
    <source>
        <dbReference type="Proteomes" id="UP001320898"/>
    </source>
</evidence>
<keyword evidence="1" id="KW-0732">Signal</keyword>
<dbReference type="EMBL" id="JALIDZ010000006">
    <property type="protein sequence ID" value="MCT8973171.1"/>
    <property type="molecule type" value="Genomic_DNA"/>
</dbReference>
<name>A0AAW5R3C1_9HYPH</name>
<feature type="signal peptide" evidence="1">
    <location>
        <begin position="1"/>
        <end position="24"/>
    </location>
</feature>
<proteinExistence type="predicted"/>
<reference evidence="2 3" key="1">
    <citation type="submission" date="2022-04" db="EMBL/GenBank/DDBJ databases">
        <authorList>
            <person name="Ye Y.-Q."/>
            <person name="Du Z.-J."/>
        </authorList>
    </citation>
    <scope>NUCLEOTIDE SEQUENCE [LARGE SCALE GENOMIC DNA]</scope>
    <source>
        <strain evidence="2 3">A6E488</strain>
    </source>
</reference>
<dbReference type="RefSeq" id="WP_261616750.1">
    <property type="nucleotide sequence ID" value="NZ_JALIDZ010000006.1"/>
</dbReference>